<proteinExistence type="predicted"/>
<comment type="caution">
    <text evidence="1">The sequence shown here is derived from an EMBL/GenBank/DDBJ whole genome shotgun (WGS) entry which is preliminary data.</text>
</comment>
<reference evidence="1" key="1">
    <citation type="submission" date="2021-09" db="EMBL/GenBank/DDBJ databases">
        <title>Genomic analysis of Ralstonia spp.</title>
        <authorList>
            <person name="Aburjaile F."/>
            <person name="Ariute J.C."/>
            <person name="Pais A.K.L."/>
            <person name="Albuquerque G.M.R."/>
            <person name="Silva A.M.F."/>
            <person name="Brenig B."/>
            <person name="Azevedo V."/>
            <person name="Matiuzzi M."/>
            <person name="Ramos R."/>
            <person name="Goes-Neto A."/>
            <person name="Soares S."/>
            <person name="Iseppon A.M.B."/>
            <person name="Souza E."/>
            <person name="Gama M."/>
        </authorList>
    </citation>
    <scope>NUCLEOTIDE SEQUENCE</scope>
    <source>
        <strain evidence="1">CCRMRs91</strain>
    </source>
</reference>
<sequence>MIRHACGRRHGTACKSVPISASWPAARRNGDGAMFCTALVTFDCGTWASVKVPGGTGTTVEAHGLQGLDVEFTGSQFEPLAFEDTSINGAY</sequence>
<organism evidence="1 2">
    <name type="scientific">Ralstonia solanacearum</name>
    <name type="common">Pseudomonas solanacearum</name>
    <dbReference type="NCBI Taxonomy" id="305"/>
    <lineage>
        <taxon>Bacteria</taxon>
        <taxon>Pseudomonadati</taxon>
        <taxon>Pseudomonadota</taxon>
        <taxon>Betaproteobacteria</taxon>
        <taxon>Burkholderiales</taxon>
        <taxon>Burkholderiaceae</taxon>
        <taxon>Ralstonia</taxon>
        <taxon>Ralstonia solanacearum species complex</taxon>
    </lineage>
</organism>
<name>A0AAW5ZNY9_RALSL</name>
<dbReference type="RefSeq" id="WP_271656701.1">
    <property type="nucleotide sequence ID" value="NZ_JAIVFG010000020.1"/>
</dbReference>
<evidence type="ECO:0000313" key="2">
    <source>
        <dbReference type="Proteomes" id="UP001144050"/>
    </source>
</evidence>
<dbReference type="EMBL" id="JAIVFG010000020">
    <property type="protein sequence ID" value="MDB0571766.1"/>
    <property type="molecule type" value="Genomic_DNA"/>
</dbReference>
<protein>
    <submittedName>
        <fullName evidence="1">Uncharacterized protein</fullName>
    </submittedName>
</protein>
<dbReference type="AlphaFoldDB" id="A0AAW5ZNY9"/>
<accession>A0AAW5ZNY9</accession>
<dbReference type="Proteomes" id="UP001144050">
    <property type="component" value="Unassembled WGS sequence"/>
</dbReference>
<gene>
    <name evidence="1" type="ORF">LBW59_13425</name>
</gene>
<evidence type="ECO:0000313" key="1">
    <source>
        <dbReference type="EMBL" id="MDB0571766.1"/>
    </source>
</evidence>